<organism evidence="2 3">
    <name type="scientific">Kribbella solani</name>
    <dbReference type="NCBI Taxonomy" id="236067"/>
    <lineage>
        <taxon>Bacteria</taxon>
        <taxon>Bacillati</taxon>
        <taxon>Actinomycetota</taxon>
        <taxon>Actinomycetes</taxon>
        <taxon>Propionibacteriales</taxon>
        <taxon>Kribbellaceae</taxon>
        <taxon>Kribbella</taxon>
    </lineage>
</organism>
<dbReference type="GO" id="GO:0005829">
    <property type="term" value="C:cytosol"/>
    <property type="evidence" value="ECO:0007669"/>
    <property type="project" value="TreeGrafter"/>
</dbReference>
<keyword evidence="3" id="KW-1185">Reference proteome</keyword>
<feature type="domain" description="NADP-dependent oxidoreductase" evidence="1">
    <location>
        <begin position="22"/>
        <end position="268"/>
    </location>
</feature>
<dbReference type="EMBL" id="JACHNF010000001">
    <property type="protein sequence ID" value="MBB5979388.1"/>
    <property type="molecule type" value="Genomic_DNA"/>
</dbReference>
<dbReference type="AlphaFoldDB" id="A0A841DVS3"/>
<dbReference type="RefSeq" id="WP_184834343.1">
    <property type="nucleotide sequence ID" value="NZ_BAAAVN010000001.1"/>
</dbReference>
<evidence type="ECO:0000313" key="3">
    <source>
        <dbReference type="Proteomes" id="UP000558997"/>
    </source>
</evidence>
<dbReference type="InterPro" id="IPR020471">
    <property type="entry name" value="AKR"/>
</dbReference>
<gene>
    <name evidence="2" type="ORF">HDA44_002729</name>
</gene>
<proteinExistence type="predicted"/>
<dbReference type="Pfam" id="PF00248">
    <property type="entry name" value="Aldo_ket_red"/>
    <property type="match status" value="1"/>
</dbReference>
<keyword evidence="2" id="KW-0560">Oxidoreductase</keyword>
<dbReference type="InterPro" id="IPR036812">
    <property type="entry name" value="NAD(P)_OxRdtase_dom_sf"/>
</dbReference>
<evidence type="ECO:0000259" key="1">
    <source>
        <dbReference type="Pfam" id="PF00248"/>
    </source>
</evidence>
<accession>A0A841DVS3</accession>
<dbReference type="Proteomes" id="UP000558997">
    <property type="component" value="Unassembled WGS sequence"/>
</dbReference>
<name>A0A841DVS3_9ACTN</name>
<dbReference type="GO" id="GO:0047834">
    <property type="term" value="F:D-threo-aldose 1-dehydrogenase activity"/>
    <property type="evidence" value="ECO:0007669"/>
    <property type="project" value="UniProtKB-EC"/>
</dbReference>
<sequence length="291" mass="31088">MAAPSQVLAARSTHDLRLPRFGLGGSHLGQPPGADGDAGAIATVDAAYQAGIRFFETSPAYGEAERRLGTALGRRPRAELLIATRLPATRLPATRLPATRLPATADLESAIRESSERLGLTADLVLLQHDSGWGVEEVRRAGVVGRVGVVSGDWRVLDEVVRGAEPDCVLLTAGYSLLDQSARPLLERCRERRVPVIVSGVLTPQVLQAEKSSEPDGVRARRIAAVCERYGVSLPQAALAFPGRHPAVASVLIAASTPAEIRADAALVRQAVPQKLWQDQELIRLLSQPDH</sequence>
<evidence type="ECO:0000313" key="2">
    <source>
        <dbReference type="EMBL" id="MBB5979388.1"/>
    </source>
</evidence>
<dbReference type="Gene3D" id="3.20.20.100">
    <property type="entry name" value="NADP-dependent oxidoreductase domain"/>
    <property type="match status" value="1"/>
</dbReference>
<dbReference type="EC" id="1.1.1.122" evidence="2"/>
<dbReference type="InterPro" id="IPR023210">
    <property type="entry name" value="NADP_OxRdtase_dom"/>
</dbReference>
<protein>
    <submittedName>
        <fullName evidence="2">D-threo-aldose 1-dehydrogenase</fullName>
        <ecNumber evidence="2">1.1.1.122</ecNumber>
    </submittedName>
</protein>
<dbReference type="SUPFAM" id="SSF51430">
    <property type="entry name" value="NAD(P)-linked oxidoreductase"/>
    <property type="match status" value="1"/>
</dbReference>
<reference evidence="2 3" key="1">
    <citation type="submission" date="2020-08" db="EMBL/GenBank/DDBJ databases">
        <title>Sequencing the genomes of 1000 actinobacteria strains.</title>
        <authorList>
            <person name="Klenk H.-P."/>
        </authorList>
    </citation>
    <scope>NUCLEOTIDE SEQUENCE [LARGE SCALE GENOMIC DNA]</scope>
    <source>
        <strain evidence="2 3">DSM 17294</strain>
    </source>
</reference>
<comment type="caution">
    <text evidence="2">The sequence shown here is derived from an EMBL/GenBank/DDBJ whole genome shotgun (WGS) entry which is preliminary data.</text>
</comment>
<dbReference type="PANTHER" id="PTHR42686:SF1">
    <property type="entry name" value="GH17980P-RELATED"/>
    <property type="match status" value="1"/>
</dbReference>
<dbReference type="PANTHER" id="PTHR42686">
    <property type="entry name" value="GH17980P-RELATED"/>
    <property type="match status" value="1"/>
</dbReference>